<evidence type="ECO:0000256" key="1">
    <source>
        <dbReference type="SAM" id="Phobius"/>
    </source>
</evidence>
<keyword evidence="1" id="KW-1133">Transmembrane helix</keyword>
<dbReference type="EMBL" id="CP018092">
    <property type="protein sequence ID" value="ATS18716.1"/>
    <property type="molecule type" value="Genomic_DNA"/>
</dbReference>
<dbReference type="KEGG" id="slw:BRW62_08080"/>
<name>A0A2D2Q2K3_PARLV</name>
<evidence type="ECO:0000313" key="2">
    <source>
        <dbReference type="EMBL" id="ATS18716.1"/>
    </source>
</evidence>
<sequence>MATQILLLVLPTLVDGESASMLTYIALVSLAVALTLRTFEVQVRTLVFFLMMTIAVGLVEVVLVLLDADYRRISLVLNGFHLGITAMAVVLILRRIFRANVITGDSIRGGICVYRSDVGGLKPLRFSEEIQPTQGALAPSKVNYSCPELQCSAELFRC</sequence>
<feature type="transmembrane region" description="Helical" evidence="1">
    <location>
        <begin position="46"/>
        <end position="66"/>
    </location>
</feature>
<feature type="transmembrane region" description="Helical" evidence="1">
    <location>
        <begin position="72"/>
        <end position="93"/>
    </location>
</feature>
<proteinExistence type="predicted"/>
<protein>
    <submittedName>
        <fullName evidence="2">Uncharacterized protein</fullName>
    </submittedName>
</protein>
<dbReference type="AlphaFoldDB" id="A0A2D2Q2K3"/>
<feature type="transmembrane region" description="Helical" evidence="1">
    <location>
        <begin position="20"/>
        <end position="39"/>
    </location>
</feature>
<keyword evidence="1" id="KW-0472">Membrane</keyword>
<dbReference type="Proteomes" id="UP000231057">
    <property type="component" value="Chromosome"/>
</dbReference>
<evidence type="ECO:0000313" key="3">
    <source>
        <dbReference type="Proteomes" id="UP000231057"/>
    </source>
</evidence>
<keyword evidence="3" id="KW-1185">Reference proteome</keyword>
<reference evidence="2 3" key="1">
    <citation type="submission" date="2016-11" db="EMBL/GenBank/DDBJ databases">
        <title>Complete genome sequence of thermophilic cyanobacteria strain Synechococcus sp. PCC6715.</title>
        <authorList>
            <person name="Tang J."/>
            <person name="Daroch M."/>
            <person name="Liang Y."/>
            <person name="Jiang D."/>
            <person name="Shah M."/>
        </authorList>
    </citation>
    <scope>NUCLEOTIDE SEQUENCE [LARGE SCALE GENOMIC DNA]</scope>
    <source>
        <strain evidence="2 3">PCC 6715</strain>
    </source>
</reference>
<keyword evidence="1" id="KW-0812">Transmembrane</keyword>
<gene>
    <name evidence="2" type="ORF">BRW62_08080</name>
</gene>
<organism evidence="2 3">
    <name type="scientific">Parathermosynechococcus lividus PCC 6715</name>
    <dbReference type="NCBI Taxonomy" id="1917166"/>
    <lineage>
        <taxon>Bacteria</taxon>
        <taxon>Bacillati</taxon>
        <taxon>Cyanobacteriota</taxon>
        <taxon>Cyanophyceae</taxon>
        <taxon>Acaryochloridales</taxon>
        <taxon>Thermosynechococcaceae</taxon>
        <taxon>Parathermosynechococcus</taxon>
    </lineage>
</organism>
<reference evidence="3" key="2">
    <citation type="journal article" date="2022" name="Front. Microbiol.">
        <title>Comparative Genomic Analysis Revealed Distinct Molecular Components and Organization of CO2-Concentrating Mechanism in Thermophilic Cyanobacteria.</title>
        <authorList>
            <person name="Tang J."/>
            <person name="Zhou H."/>
            <person name="Yao D."/>
            <person name="Riaz S."/>
            <person name="You D."/>
            <person name="Klepacz-Smolka A."/>
            <person name="Daroch M."/>
        </authorList>
    </citation>
    <scope>NUCLEOTIDE SEQUENCE [LARGE SCALE GENOMIC DNA]</scope>
    <source>
        <strain evidence="3">PCC 6715</strain>
    </source>
</reference>
<accession>A0A2D2Q2K3</accession>